<gene>
    <name evidence="5" type="ORF">TSAR_005781</name>
</gene>
<evidence type="ECO:0000256" key="3">
    <source>
        <dbReference type="PROSITE-ProRule" id="PRU00023"/>
    </source>
</evidence>
<organism evidence="5 6">
    <name type="scientific">Trichomalopsis sarcophagae</name>
    <dbReference type="NCBI Taxonomy" id="543379"/>
    <lineage>
        <taxon>Eukaryota</taxon>
        <taxon>Metazoa</taxon>
        <taxon>Ecdysozoa</taxon>
        <taxon>Arthropoda</taxon>
        <taxon>Hexapoda</taxon>
        <taxon>Insecta</taxon>
        <taxon>Pterygota</taxon>
        <taxon>Neoptera</taxon>
        <taxon>Endopterygota</taxon>
        <taxon>Hymenoptera</taxon>
        <taxon>Apocrita</taxon>
        <taxon>Proctotrupomorpha</taxon>
        <taxon>Chalcidoidea</taxon>
        <taxon>Pteromalidae</taxon>
        <taxon>Pteromalinae</taxon>
        <taxon>Trichomalopsis</taxon>
    </lineage>
</organism>
<evidence type="ECO:0000313" key="6">
    <source>
        <dbReference type="Proteomes" id="UP000215335"/>
    </source>
</evidence>
<evidence type="ECO:0000313" key="5">
    <source>
        <dbReference type="EMBL" id="OXU19461.1"/>
    </source>
</evidence>
<dbReference type="GO" id="GO:0031436">
    <property type="term" value="C:BRCA1-BARD1 complex"/>
    <property type="evidence" value="ECO:0007669"/>
    <property type="project" value="TreeGrafter"/>
</dbReference>
<evidence type="ECO:0000256" key="4">
    <source>
        <dbReference type="SAM" id="MobiDB-lite"/>
    </source>
</evidence>
<feature type="repeat" description="ANK" evidence="3">
    <location>
        <begin position="132"/>
        <end position="164"/>
    </location>
</feature>
<dbReference type="PANTHER" id="PTHR24171:SF8">
    <property type="entry name" value="BRCA1-ASSOCIATED RING DOMAIN PROTEIN 1"/>
    <property type="match status" value="1"/>
</dbReference>
<dbReference type="PANTHER" id="PTHR24171">
    <property type="entry name" value="ANKYRIN REPEAT DOMAIN-CONTAINING PROTEIN 39-RELATED"/>
    <property type="match status" value="1"/>
</dbReference>
<dbReference type="InterPro" id="IPR002110">
    <property type="entry name" value="Ankyrin_rpt"/>
</dbReference>
<dbReference type="Proteomes" id="UP000215335">
    <property type="component" value="Unassembled WGS sequence"/>
</dbReference>
<proteinExistence type="predicted"/>
<comment type="caution">
    <text evidence="5">The sequence shown here is derived from an EMBL/GenBank/DDBJ whole genome shotgun (WGS) entry which is preliminary data.</text>
</comment>
<dbReference type="AlphaFoldDB" id="A0A232EMA1"/>
<keyword evidence="1" id="KW-0677">Repeat</keyword>
<dbReference type="Gene3D" id="1.25.40.20">
    <property type="entry name" value="Ankyrin repeat-containing domain"/>
    <property type="match status" value="1"/>
</dbReference>
<dbReference type="Pfam" id="PF12796">
    <property type="entry name" value="Ank_2"/>
    <property type="match status" value="1"/>
</dbReference>
<dbReference type="GO" id="GO:0004842">
    <property type="term" value="F:ubiquitin-protein transferase activity"/>
    <property type="evidence" value="ECO:0007669"/>
    <property type="project" value="TreeGrafter"/>
</dbReference>
<keyword evidence="2 3" id="KW-0040">ANK repeat</keyword>
<sequence length="182" mass="20880">MAAFSYNTSVHEATQHTPYESVFGRLASSPSNDPFETEDRLPTYADYIIELTTRLNNIQEIAREKLIAAKWRANYYYDRSANPQEFKEHLHNKYLLMYAGHELLKRAIKCENLDNLSLLLEASVNDNAKNTFGSTALMYAVDRGDMPVIRLLLEAGADPNRINHFDQTPLERATRTKPEILE</sequence>
<dbReference type="STRING" id="543379.A0A232EMA1"/>
<keyword evidence="6" id="KW-1185">Reference proteome</keyword>
<dbReference type="OrthoDB" id="441971at2759"/>
<evidence type="ECO:0000256" key="1">
    <source>
        <dbReference type="ARBA" id="ARBA00022737"/>
    </source>
</evidence>
<accession>A0A232EMA1</accession>
<dbReference type="GO" id="GO:0070531">
    <property type="term" value="C:BRCA1-A complex"/>
    <property type="evidence" value="ECO:0007669"/>
    <property type="project" value="TreeGrafter"/>
</dbReference>
<feature type="compositionally biased region" description="Basic and acidic residues" evidence="4">
    <location>
        <begin position="172"/>
        <end position="182"/>
    </location>
</feature>
<dbReference type="GO" id="GO:0085020">
    <property type="term" value="P:protein K6-linked ubiquitination"/>
    <property type="evidence" value="ECO:0007669"/>
    <property type="project" value="TreeGrafter"/>
</dbReference>
<name>A0A232EMA1_9HYME</name>
<dbReference type="PROSITE" id="PS50088">
    <property type="entry name" value="ANK_REPEAT"/>
    <property type="match status" value="1"/>
</dbReference>
<dbReference type="InterPro" id="IPR036770">
    <property type="entry name" value="Ankyrin_rpt-contain_sf"/>
</dbReference>
<protein>
    <submittedName>
        <fullName evidence="5">Uncharacterized protein</fullName>
    </submittedName>
</protein>
<reference evidence="5 6" key="1">
    <citation type="journal article" date="2017" name="Curr. Biol.">
        <title>The Evolution of Venom by Co-option of Single-Copy Genes.</title>
        <authorList>
            <person name="Martinson E.O."/>
            <person name="Mrinalini"/>
            <person name="Kelkar Y.D."/>
            <person name="Chang C.H."/>
            <person name="Werren J.H."/>
        </authorList>
    </citation>
    <scope>NUCLEOTIDE SEQUENCE [LARGE SCALE GENOMIC DNA]</scope>
    <source>
        <strain evidence="5 6">Alberta</strain>
        <tissue evidence="5">Whole body</tissue>
    </source>
</reference>
<feature type="region of interest" description="Disordered" evidence="4">
    <location>
        <begin position="163"/>
        <end position="182"/>
    </location>
</feature>
<evidence type="ECO:0000256" key="2">
    <source>
        <dbReference type="ARBA" id="ARBA00023043"/>
    </source>
</evidence>
<dbReference type="SMART" id="SM00248">
    <property type="entry name" value="ANK"/>
    <property type="match status" value="2"/>
</dbReference>
<dbReference type="EMBL" id="NNAY01003403">
    <property type="protein sequence ID" value="OXU19461.1"/>
    <property type="molecule type" value="Genomic_DNA"/>
</dbReference>
<dbReference type="PROSITE" id="PS50297">
    <property type="entry name" value="ANK_REP_REGION"/>
    <property type="match status" value="1"/>
</dbReference>
<dbReference type="SUPFAM" id="SSF48403">
    <property type="entry name" value="Ankyrin repeat"/>
    <property type="match status" value="1"/>
</dbReference>